<dbReference type="SUPFAM" id="SSF46894">
    <property type="entry name" value="C-terminal effector domain of the bipartite response regulators"/>
    <property type="match status" value="1"/>
</dbReference>
<dbReference type="InterPro" id="IPR041617">
    <property type="entry name" value="TPR_MalT"/>
</dbReference>
<evidence type="ECO:0000259" key="4">
    <source>
        <dbReference type="PROSITE" id="PS50043"/>
    </source>
</evidence>
<dbReference type="Pfam" id="PF25873">
    <property type="entry name" value="WHD_MalT"/>
    <property type="match status" value="1"/>
</dbReference>
<dbReference type="Gene3D" id="3.40.50.300">
    <property type="entry name" value="P-loop containing nucleotide triphosphate hydrolases"/>
    <property type="match status" value="1"/>
</dbReference>
<dbReference type="RefSeq" id="WP_135479710.1">
    <property type="nucleotide sequence ID" value="NZ_SIJK02000035.1"/>
</dbReference>
<keyword evidence="3" id="KW-0804">Transcription</keyword>
<dbReference type="SUPFAM" id="SSF48452">
    <property type="entry name" value="TPR-like"/>
    <property type="match status" value="2"/>
</dbReference>
<dbReference type="PROSITE" id="PS50043">
    <property type="entry name" value="HTH_LUXR_2"/>
    <property type="match status" value="1"/>
</dbReference>
<protein>
    <recommendedName>
        <fullName evidence="4">HTH luxR-type domain-containing protein</fullName>
    </recommendedName>
</protein>
<dbReference type="Gene3D" id="1.25.40.10">
    <property type="entry name" value="Tetratricopeptide repeat domain"/>
    <property type="match status" value="1"/>
</dbReference>
<organism evidence="5 6">
    <name type="scientific">Candidatus Chloroploca mongolica</name>
    <dbReference type="NCBI Taxonomy" id="2528176"/>
    <lineage>
        <taxon>Bacteria</taxon>
        <taxon>Bacillati</taxon>
        <taxon>Chloroflexota</taxon>
        <taxon>Chloroflexia</taxon>
        <taxon>Chloroflexales</taxon>
        <taxon>Chloroflexineae</taxon>
        <taxon>Oscillochloridaceae</taxon>
        <taxon>Candidatus Chloroploca</taxon>
    </lineage>
</organism>
<proteinExistence type="predicted"/>
<name>A0ABS4DDK0_9CHLR</name>
<evidence type="ECO:0000256" key="1">
    <source>
        <dbReference type="ARBA" id="ARBA00023015"/>
    </source>
</evidence>
<dbReference type="PANTHER" id="PTHR44688:SF16">
    <property type="entry name" value="DNA-BINDING TRANSCRIPTIONAL ACTIVATOR DEVR_DOSR"/>
    <property type="match status" value="1"/>
</dbReference>
<feature type="domain" description="HTH luxR-type" evidence="4">
    <location>
        <begin position="843"/>
        <end position="908"/>
    </location>
</feature>
<evidence type="ECO:0000256" key="2">
    <source>
        <dbReference type="ARBA" id="ARBA00023125"/>
    </source>
</evidence>
<dbReference type="Gene3D" id="1.10.10.10">
    <property type="entry name" value="Winged helix-like DNA-binding domain superfamily/Winged helix DNA-binding domain"/>
    <property type="match status" value="1"/>
</dbReference>
<dbReference type="EMBL" id="SIJK02000035">
    <property type="protein sequence ID" value="MBP1467516.1"/>
    <property type="molecule type" value="Genomic_DNA"/>
</dbReference>
<dbReference type="Proteomes" id="UP001193081">
    <property type="component" value="Unassembled WGS sequence"/>
</dbReference>
<dbReference type="InterPro" id="IPR059106">
    <property type="entry name" value="WHD_MalT"/>
</dbReference>
<dbReference type="InterPro" id="IPR011990">
    <property type="entry name" value="TPR-like_helical_dom_sf"/>
</dbReference>
<dbReference type="InterPro" id="IPR027417">
    <property type="entry name" value="P-loop_NTPase"/>
</dbReference>
<evidence type="ECO:0000313" key="5">
    <source>
        <dbReference type="EMBL" id="MBP1467516.1"/>
    </source>
</evidence>
<accession>A0ABS4DDK0</accession>
<keyword evidence="2" id="KW-0238">DNA-binding</keyword>
<dbReference type="SUPFAM" id="SSF52540">
    <property type="entry name" value="P-loop containing nucleoside triphosphate hydrolases"/>
    <property type="match status" value="1"/>
</dbReference>
<dbReference type="InterPro" id="IPR000792">
    <property type="entry name" value="Tscrpt_reg_LuxR_C"/>
</dbReference>
<dbReference type="CDD" id="cd06170">
    <property type="entry name" value="LuxR_C_like"/>
    <property type="match status" value="1"/>
</dbReference>
<reference evidence="5 6" key="1">
    <citation type="submission" date="2021-03" db="EMBL/GenBank/DDBJ databases">
        <authorList>
            <person name="Grouzdev D.S."/>
        </authorList>
    </citation>
    <scope>NUCLEOTIDE SEQUENCE [LARGE SCALE GENOMIC DNA]</scope>
    <source>
        <strain evidence="5 6">M50-1</strain>
    </source>
</reference>
<evidence type="ECO:0000313" key="6">
    <source>
        <dbReference type="Proteomes" id="UP001193081"/>
    </source>
</evidence>
<dbReference type="PANTHER" id="PTHR44688">
    <property type="entry name" value="DNA-BINDING TRANSCRIPTIONAL ACTIVATOR DEVR_DOSR"/>
    <property type="match status" value="1"/>
</dbReference>
<comment type="caution">
    <text evidence="5">The sequence shown here is derived from an EMBL/GenBank/DDBJ whole genome shotgun (WGS) entry which is preliminary data.</text>
</comment>
<gene>
    <name evidence="5" type="ORF">EYB53_017520</name>
</gene>
<sequence length="918" mass="100539">MLAVNPFGLLVPTKLRPPQKLEAWVERTRLFPSVEALPDAKLVLVVAPAGFGKSTLVAQWLAHQEAQAKQVPHTCSRFAWVTLDEHDQESERFLAFVAGALEEALAQPLPNIRDLFTAPKLPPPYVLLQALLVDLNALTDQVTLVLDDYHMLTSEPIHQAVTYFVRQLPPSCRMVLISRTDPPLSLARLRAEQQLVELRADALRFTPAETTALLTNLQGVPPPSTYVDALQEQTEGWALAVQLAALARRDSMAPAQSFAIATRQIAEYLADEVLARQSVEIQQTLLALAVPERFCAGLCAALLGTPEAIYAAESRLQTLLHTNLFVIPLDEAHQWYRFHHLFRDLLVRHAQSQYGETQCALLHQRAADWFQAQGFDEEALRHLLAAGNEDGAARLIEQLLMLTMGQDVLPTSPDYWLQRLPLHVIERRPGLTLIVARLAVFSRDMGQLQRCLAHIDQLLATPGTHDLLPSRERFQADFAALQGVLALWKGDATEAIRSFEVALKLGPTPALGTQVLLALGLAYAGANRFAEGVALLEADLPATLAALRPQQPLCRATGLCWMAHLIGDLSAQQDYAQQLYDFVVSNQSSDFWLGYAAYSLGMVAYERNDLAAAEAQFQMLARRKYKVSYPGYSNGVIGLALIALARGSLAEAEVFAQEALVFANEVGGVFLRYQALSCAVQVALARGDVPSALCSAAGIDVDHLHPGFTLSISIPCLSKVQALVAAGDLVSLRQADLLLASWLAQVAQVPQTRLQISGLAMQAIVRQAQGQTEQALTLLEQALQRASAAGFVRTLLDLGSGLRPLLVAPLAQGNEEWPYLQKLLTTNRSYPDETRLATQVLARGSLPELLTTREAEILGLLALRWSDKEIARHLVIAPNTVRKHTTTIYDKLGVHSRREAVMTARALGLLAPDALATR</sequence>
<dbReference type="PRINTS" id="PR00038">
    <property type="entry name" value="HTHLUXR"/>
</dbReference>
<dbReference type="InterPro" id="IPR016032">
    <property type="entry name" value="Sig_transdc_resp-reg_C-effctor"/>
</dbReference>
<keyword evidence="6" id="KW-1185">Reference proteome</keyword>
<keyword evidence="1" id="KW-0805">Transcription regulation</keyword>
<dbReference type="Pfam" id="PF00196">
    <property type="entry name" value="GerE"/>
    <property type="match status" value="1"/>
</dbReference>
<dbReference type="InterPro" id="IPR036388">
    <property type="entry name" value="WH-like_DNA-bd_sf"/>
</dbReference>
<dbReference type="Pfam" id="PF17874">
    <property type="entry name" value="TPR_MalT"/>
    <property type="match status" value="1"/>
</dbReference>
<dbReference type="SMART" id="SM00421">
    <property type="entry name" value="HTH_LUXR"/>
    <property type="match status" value="1"/>
</dbReference>
<evidence type="ECO:0000256" key="3">
    <source>
        <dbReference type="ARBA" id="ARBA00023163"/>
    </source>
</evidence>